<evidence type="ECO:0000256" key="1">
    <source>
        <dbReference type="ARBA" id="ARBA00010835"/>
    </source>
</evidence>
<dbReference type="InterPro" id="IPR005139">
    <property type="entry name" value="PCRF"/>
</dbReference>
<dbReference type="HOGENOM" id="CLU_036856_0_8_1"/>
<reference evidence="6" key="1">
    <citation type="journal article" date="2011" name="Proc. Natl. Acad. Sci. U.S.A.">
        <title>Obligate biotrophy features unraveled by the genomic analysis of rust fungi.</title>
        <authorList>
            <person name="Duplessis S."/>
            <person name="Cuomo C.A."/>
            <person name="Lin Y.-C."/>
            <person name="Aerts A."/>
            <person name="Tisserant E."/>
            <person name="Veneault-Fourrey C."/>
            <person name="Joly D.L."/>
            <person name="Hacquard S."/>
            <person name="Amselem J."/>
            <person name="Cantarel B.L."/>
            <person name="Chiu R."/>
            <person name="Coutinho P.M."/>
            <person name="Feau N."/>
            <person name="Field M."/>
            <person name="Frey P."/>
            <person name="Gelhaye E."/>
            <person name="Goldberg J."/>
            <person name="Grabherr M.G."/>
            <person name="Kodira C.D."/>
            <person name="Kohler A."/>
            <person name="Kuees U."/>
            <person name="Lindquist E.A."/>
            <person name="Lucas S.M."/>
            <person name="Mago R."/>
            <person name="Mauceli E."/>
            <person name="Morin E."/>
            <person name="Murat C."/>
            <person name="Pangilinan J.L."/>
            <person name="Park R."/>
            <person name="Pearson M."/>
            <person name="Quesneville H."/>
            <person name="Rouhier N."/>
            <person name="Sakthikumar S."/>
            <person name="Salamov A.A."/>
            <person name="Schmutz J."/>
            <person name="Selles B."/>
            <person name="Shapiro H."/>
            <person name="Tanguay P."/>
            <person name="Tuskan G.A."/>
            <person name="Henrissat B."/>
            <person name="Van de Peer Y."/>
            <person name="Rouze P."/>
            <person name="Ellis J.G."/>
            <person name="Dodds P.N."/>
            <person name="Schein J.E."/>
            <person name="Zhong S."/>
            <person name="Hamelin R.C."/>
            <person name="Grigoriev I.V."/>
            <person name="Szabo L.J."/>
            <person name="Martin F."/>
        </authorList>
    </citation>
    <scope>NUCLEOTIDE SEQUENCE [LARGE SCALE GENOMIC DNA]</scope>
    <source>
        <strain evidence="6">98AG31 / pathotype 3-4-7</strain>
    </source>
</reference>
<evidence type="ECO:0000256" key="2">
    <source>
        <dbReference type="ARBA" id="ARBA00022481"/>
    </source>
</evidence>
<dbReference type="Gene3D" id="3.30.70.1660">
    <property type="match status" value="1"/>
</dbReference>
<protein>
    <recommendedName>
        <fullName evidence="4">Prokaryotic-type class I peptide chain release factors domain-containing protein</fullName>
    </recommendedName>
</protein>
<dbReference type="Gene3D" id="3.30.160.20">
    <property type="match status" value="1"/>
</dbReference>
<name>F4RXE4_MELLP</name>
<dbReference type="PANTHER" id="PTHR43804">
    <property type="entry name" value="LD18447P"/>
    <property type="match status" value="1"/>
</dbReference>
<dbReference type="Pfam" id="PF00472">
    <property type="entry name" value="RF-1"/>
    <property type="match status" value="1"/>
</dbReference>
<dbReference type="FunFam" id="3.30.160.20:FF:000070">
    <property type="entry name" value="Related to MRF1-peptide chain release factor, mitochondrial"/>
    <property type="match status" value="1"/>
</dbReference>
<accession>F4RXE4</accession>
<dbReference type="STRING" id="747676.F4RXE4"/>
<dbReference type="GO" id="GO:0032543">
    <property type="term" value="P:mitochondrial translation"/>
    <property type="evidence" value="ECO:0007669"/>
    <property type="project" value="UniProtKB-ARBA"/>
</dbReference>
<keyword evidence="3" id="KW-0648">Protein biosynthesis</keyword>
<dbReference type="EMBL" id="GL883127">
    <property type="protein sequence ID" value="EGG03001.1"/>
    <property type="molecule type" value="Genomic_DNA"/>
</dbReference>
<comment type="similarity">
    <text evidence="1">Belongs to the prokaryotic/mitochondrial release factor family.</text>
</comment>
<dbReference type="SUPFAM" id="SSF75620">
    <property type="entry name" value="Release factor"/>
    <property type="match status" value="1"/>
</dbReference>
<gene>
    <name evidence="5" type="ORF">MELLADRAFT_109720</name>
</gene>
<dbReference type="FunCoup" id="F4RXE4">
    <property type="interactions" value="534"/>
</dbReference>
<dbReference type="eggNOG" id="KOG2726">
    <property type="taxonomic scope" value="Eukaryota"/>
</dbReference>
<proteinExistence type="inferred from homology"/>
<feature type="domain" description="Prokaryotic-type class I peptide chain release factors" evidence="4">
    <location>
        <begin position="277"/>
        <end position="293"/>
    </location>
</feature>
<dbReference type="Proteomes" id="UP000001072">
    <property type="component" value="Unassembled WGS sequence"/>
</dbReference>
<dbReference type="InterPro" id="IPR045853">
    <property type="entry name" value="Pep_chain_release_fac_I_sf"/>
</dbReference>
<dbReference type="GeneID" id="18923850"/>
<dbReference type="SMART" id="SM00937">
    <property type="entry name" value="PCRF"/>
    <property type="match status" value="1"/>
</dbReference>
<sequence length="413" mass="47155">MFKGYQITRRLIPSRLIQYNSYYHFNILSRSSSSSTPSQDEDQALIHAVKRFIKTNETIPSQGSWSNGEFLKKSKRVDSIKSTLEEWERVMNLVSELQLISNTDPDPDMRQIALTELESLYSSSDQESSNNLSNIKSRLLESLFPTPISHRQSALVEIKPGVGGVEAAHFATSLMNLYNRHALRQKWKVKPVNVEFMVSGHSMDGLREATLEIEGEDVYKRMRWEAGVHRVQRVPVMQNTSSVHTSTAAVLPLDPGNQDSQEEALFEEKDVRMETMRSQGAGGQHVNKTESAVRLTHVPTGIVVSMQDSRSQHQNRARAFMILRARLSDLRNQQKQVEERGLRLSQVKTSDRNQKIRTYNFQQGRVTDHRIGLTLPRLHDVMEGGETLESIWMRLAEDELKQSIKSLLEESPE</sequence>
<dbReference type="RefSeq" id="XP_007413794.1">
    <property type="nucleotide sequence ID" value="XM_007413732.1"/>
</dbReference>
<dbReference type="PANTHER" id="PTHR43804:SF7">
    <property type="entry name" value="LD18447P"/>
    <property type="match status" value="1"/>
</dbReference>
<keyword evidence="6" id="KW-1185">Reference proteome</keyword>
<evidence type="ECO:0000256" key="3">
    <source>
        <dbReference type="ARBA" id="ARBA00022917"/>
    </source>
</evidence>
<dbReference type="VEuPathDB" id="FungiDB:MELLADRAFT_109720"/>
<dbReference type="InterPro" id="IPR000352">
    <property type="entry name" value="Pep_chain_release_fac_I"/>
</dbReference>
<organism evidence="6">
    <name type="scientific">Melampsora larici-populina (strain 98AG31 / pathotype 3-4-7)</name>
    <name type="common">Poplar leaf rust fungus</name>
    <dbReference type="NCBI Taxonomy" id="747676"/>
    <lineage>
        <taxon>Eukaryota</taxon>
        <taxon>Fungi</taxon>
        <taxon>Dikarya</taxon>
        <taxon>Basidiomycota</taxon>
        <taxon>Pucciniomycotina</taxon>
        <taxon>Pucciniomycetes</taxon>
        <taxon>Pucciniales</taxon>
        <taxon>Melampsoraceae</taxon>
        <taxon>Melampsora</taxon>
    </lineage>
</organism>
<dbReference type="GO" id="GO:0005739">
    <property type="term" value="C:mitochondrion"/>
    <property type="evidence" value="ECO:0007669"/>
    <property type="project" value="GOC"/>
</dbReference>
<keyword evidence="2" id="KW-0488">Methylation</keyword>
<dbReference type="PROSITE" id="PS00745">
    <property type="entry name" value="RF_PROK_I"/>
    <property type="match status" value="1"/>
</dbReference>
<dbReference type="KEGG" id="mlr:MELLADRAFT_109720"/>
<dbReference type="OrthoDB" id="2019491at2759"/>
<evidence type="ECO:0000313" key="6">
    <source>
        <dbReference type="Proteomes" id="UP000001072"/>
    </source>
</evidence>
<dbReference type="InterPro" id="IPR050057">
    <property type="entry name" value="Prokaryotic/Mito_RF"/>
</dbReference>
<dbReference type="AlphaFoldDB" id="F4RXE4"/>
<dbReference type="InParanoid" id="F4RXE4"/>
<evidence type="ECO:0000313" key="5">
    <source>
        <dbReference type="EMBL" id="EGG03001.1"/>
    </source>
</evidence>
<dbReference type="GO" id="GO:0003747">
    <property type="term" value="F:translation release factor activity"/>
    <property type="evidence" value="ECO:0007669"/>
    <property type="project" value="InterPro"/>
</dbReference>
<evidence type="ECO:0000259" key="4">
    <source>
        <dbReference type="PROSITE" id="PS00745"/>
    </source>
</evidence>
<dbReference type="Pfam" id="PF03462">
    <property type="entry name" value="PCRF"/>
    <property type="match status" value="1"/>
</dbReference>